<protein>
    <submittedName>
        <fullName evidence="8">3-deoxy-D-manno-octulosonate 8-phosphate phosphatase</fullName>
    </submittedName>
</protein>
<dbReference type="GO" id="GO:0016788">
    <property type="term" value="F:hydrolase activity, acting on ester bonds"/>
    <property type="evidence" value="ECO:0007669"/>
    <property type="project" value="InterPro"/>
</dbReference>
<dbReference type="STRING" id="400092.PKOR_07755"/>
<dbReference type="SUPFAM" id="SSF56784">
    <property type="entry name" value="HAD-like"/>
    <property type="match status" value="1"/>
</dbReference>
<dbReference type="InterPro" id="IPR036412">
    <property type="entry name" value="HAD-like_sf"/>
</dbReference>
<dbReference type="OrthoDB" id="9805604at2"/>
<dbReference type="FunFam" id="3.40.50.1000:FF:000029">
    <property type="entry name" value="3-deoxy-D-manno-octulosonate 8-phosphate phosphatase KdsC"/>
    <property type="match status" value="1"/>
</dbReference>
<dbReference type="InterPro" id="IPR050793">
    <property type="entry name" value="CMP-NeuNAc_synthase"/>
</dbReference>
<dbReference type="Gene3D" id="3.40.50.1000">
    <property type="entry name" value="HAD superfamily/HAD-like"/>
    <property type="match status" value="1"/>
</dbReference>
<keyword evidence="5" id="KW-0378">Hydrolase</keyword>
<comment type="similarity">
    <text evidence="2">Belongs to the KdsC family.</text>
</comment>
<comment type="subunit">
    <text evidence="3">Homotetramer.</text>
</comment>
<keyword evidence="6 7" id="KW-0460">Magnesium</keyword>
<dbReference type="EMBL" id="CP009621">
    <property type="protein sequence ID" value="AKD03036.1"/>
    <property type="molecule type" value="Genomic_DNA"/>
</dbReference>
<proteinExistence type="inferred from homology"/>
<dbReference type="SFLD" id="SFLDG01136">
    <property type="entry name" value="C1.6:_Phosphoserine_Phosphatas"/>
    <property type="match status" value="1"/>
</dbReference>
<dbReference type="CDD" id="cd01630">
    <property type="entry name" value="HAD_KDO-like"/>
    <property type="match status" value="1"/>
</dbReference>
<dbReference type="HOGENOM" id="CLU_106694_0_1_10"/>
<evidence type="ECO:0000256" key="4">
    <source>
        <dbReference type="ARBA" id="ARBA00022723"/>
    </source>
</evidence>
<evidence type="ECO:0000256" key="3">
    <source>
        <dbReference type="ARBA" id="ARBA00011881"/>
    </source>
</evidence>
<evidence type="ECO:0000256" key="6">
    <source>
        <dbReference type="ARBA" id="ARBA00022842"/>
    </source>
</evidence>
<evidence type="ECO:0000256" key="7">
    <source>
        <dbReference type="PIRSR" id="PIRSR006118-2"/>
    </source>
</evidence>
<dbReference type="InterPro" id="IPR023214">
    <property type="entry name" value="HAD_sf"/>
</dbReference>
<evidence type="ECO:0000256" key="5">
    <source>
        <dbReference type="ARBA" id="ARBA00022801"/>
    </source>
</evidence>
<name>A0A0E3UWV2_9BACT</name>
<sequence length="165" mass="18362">MSITQTDLTRINTFIFDVDGVLTDGLLYCFADGEQVRAFNIKDGFAIKHAISQGFRVAIISGKNEPGVRRRLEQLGIEDIFLGIEDKVEAMEDYLYMQGIHPATVAYMGDDMPDYEVMQRCGLRACPADAAEDIQAISTFISTKNGGRGAVRELIESIMKAQDNW</sequence>
<dbReference type="Pfam" id="PF08282">
    <property type="entry name" value="Hydrolase_3"/>
    <property type="match status" value="1"/>
</dbReference>
<feature type="binding site" evidence="7">
    <location>
        <position position="19"/>
    </location>
    <ligand>
        <name>substrate</name>
    </ligand>
</feature>
<dbReference type="SFLD" id="SFLDG01138">
    <property type="entry name" value="C1.6.2:_Deoxy-d-mannose-octulo"/>
    <property type="match status" value="1"/>
</dbReference>
<keyword evidence="4 7" id="KW-0479">Metal-binding</keyword>
<reference evidence="8 9" key="1">
    <citation type="journal article" date="2015" name="Sci. Rep.">
        <title>Unraveling adaptation of Pontibacter korlensis to radiation and infertility in desert through complete genome and comparative transcriptomic analysis.</title>
        <authorList>
            <person name="Dai J."/>
            <person name="Dai W."/>
            <person name="Qiu C."/>
            <person name="Yang Z."/>
            <person name="Zhang Y."/>
            <person name="Zhou M."/>
            <person name="Zhang L."/>
            <person name="Fang C."/>
            <person name="Gao Q."/>
            <person name="Yang Q."/>
            <person name="Li X."/>
            <person name="Wang Z."/>
            <person name="Wang Z."/>
            <person name="Jia Z."/>
            <person name="Chen X."/>
        </authorList>
    </citation>
    <scope>NUCLEOTIDE SEQUENCE [LARGE SCALE GENOMIC DNA]</scope>
    <source>
        <strain evidence="8 9">X14-1T</strain>
    </source>
</reference>
<evidence type="ECO:0000313" key="8">
    <source>
        <dbReference type="EMBL" id="AKD03036.1"/>
    </source>
</evidence>
<dbReference type="Proteomes" id="UP000033109">
    <property type="component" value="Chromosome"/>
</dbReference>
<dbReference type="SFLD" id="SFLDS00003">
    <property type="entry name" value="Haloacid_Dehalogenase"/>
    <property type="match status" value="1"/>
</dbReference>
<accession>A0A0E3UWV2</accession>
<comment type="cofactor">
    <cofactor evidence="1 7">
        <name>Mg(2+)</name>
        <dbReference type="ChEBI" id="CHEBI:18420"/>
    </cofactor>
</comment>
<dbReference type="AlphaFoldDB" id="A0A0E3UWV2"/>
<feature type="binding site" evidence="7">
    <location>
        <position position="110"/>
    </location>
    <ligand>
        <name>Mg(2+)</name>
        <dbReference type="ChEBI" id="CHEBI:18420"/>
    </ligand>
</feature>
<dbReference type="RefSeq" id="WP_046310055.1">
    <property type="nucleotide sequence ID" value="NZ_CBCSCY010000010.1"/>
</dbReference>
<dbReference type="KEGG" id="pko:PKOR_07755"/>
<dbReference type="PIRSF" id="PIRSF006118">
    <property type="entry name" value="KDO8-P_Ptase"/>
    <property type="match status" value="1"/>
</dbReference>
<dbReference type="NCBIfam" id="TIGR01670">
    <property type="entry name" value="KdsC-phosphatas"/>
    <property type="match status" value="1"/>
</dbReference>
<dbReference type="PATRIC" id="fig|400092.3.peg.1711"/>
<dbReference type="InterPro" id="IPR010023">
    <property type="entry name" value="KdsC_fam"/>
</dbReference>
<dbReference type="PANTHER" id="PTHR21485">
    <property type="entry name" value="HAD SUPERFAMILY MEMBERS CMAS AND KDSC"/>
    <property type="match status" value="1"/>
</dbReference>
<organism evidence="8 9">
    <name type="scientific">Pontibacter korlensis</name>
    <dbReference type="NCBI Taxonomy" id="400092"/>
    <lineage>
        <taxon>Bacteria</taxon>
        <taxon>Pseudomonadati</taxon>
        <taxon>Bacteroidota</taxon>
        <taxon>Cytophagia</taxon>
        <taxon>Cytophagales</taxon>
        <taxon>Hymenobacteraceae</taxon>
        <taxon>Pontibacter</taxon>
    </lineage>
</organism>
<dbReference type="PANTHER" id="PTHR21485:SF3">
    <property type="entry name" value="N-ACYLNEURAMINATE CYTIDYLYLTRANSFERASE"/>
    <property type="match status" value="1"/>
</dbReference>
<feature type="binding site" evidence="7">
    <location>
        <position position="17"/>
    </location>
    <ligand>
        <name>Mg(2+)</name>
        <dbReference type="ChEBI" id="CHEBI:18420"/>
    </ligand>
</feature>
<evidence type="ECO:0000313" key="9">
    <source>
        <dbReference type="Proteomes" id="UP000033109"/>
    </source>
</evidence>
<gene>
    <name evidence="8" type="ORF">PKOR_07755</name>
</gene>
<dbReference type="GO" id="GO:0008781">
    <property type="term" value="F:N-acylneuraminate cytidylyltransferase activity"/>
    <property type="evidence" value="ECO:0007669"/>
    <property type="project" value="TreeGrafter"/>
</dbReference>
<evidence type="ECO:0000256" key="1">
    <source>
        <dbReference type="ARBA" id="ARBA00001946"/>
    </source>
</evidence>
<evidence type="ECO:0000256" key="2">
    <source>
        <dbReference type="ARBA" id="ARBA00005893"/>
    </source>
</evidence>
<dbReference type="GO" id="GO:0046872">
    <property type="term" value="F:metal ion binding"/>
    <property type="evidence" value="ECO:0007669"/>
    <property type="project" value="UniProtKB-KW"/>
</dbReference>
<keyword evidence="9" id="KW-1185">Reference proteome</keyword>